<proteinExistence type="predicted"/>
<name>A0A9Y1BN90_9ARCH</name>
<evidence type="ECO:0000256" key="1">
    <source>
        <dbReference type="SAM" id="Coils"/>
    </source>
</evidence>
<organism evidence="2">
    <name type="scientific">Candidatus Heimdallarchaeum aukensis</name>
    <dbReference type="NCBI Taxonomy" id="2876573"/>
    <lineage>
        <taxon>Archaea</taxon>
        <taxon>Promethearchaeati</taxon>
        <taxon>Candidatus Heimdallarchaeota</taxon>
        <taxon>Candidatus Heimdallarchaeia (ex Rinke et al. 2021) (nom. nud.)</taxon>
        <taxon>Candidatus Heimdallarchaeales</taxon>
        <taxon>Candidatus Heimdallarchaeaceae</taxon>
        <taxon>Candidatus Heimdallarchaeum</taxon>
    </lineage>
</organism>
<reference evidence="2" key="1">
    <citation type="journal article" date="2022" name="Nat. Microbiol.">
        <title>Unique mobile elements and scalable gene flow at the prokaryote-eukaryote boundary revealed by circularized Asgard archaea genomes.</title>
        <authorList>
            <person name="Wu F."/>
            <person name="Speth D.R."/>
            <person name="Philosof A."/>
            <person name="Cremiere A."/>
            <person name="Narayanan A."/>
            <person name="Barco R.A."/>
            <person name="Connon S.A."/>
            <person name="Amend J.P."/>
            <person name="Antoshechkin I.A."/>
            <person name="Orphan V.J."/>
        </authorList>
    </citation>
    <scope>NUCLEOTIDE SEQUENCE</scope>
    <source>
        <strain evidence="2">PM71</strain>
    </source>
</reference>
<dbReference type="InterPro" id="IPR007408">
    <property type="entry name" value="DUF460"/>
</dbReference>
<dbReference type="PANTHER" id="PTHR40707:SF1">
    <property type="entry name" value="DUF460 DOMAIN-CONTAINING PROTEIN"/>
    <property type="match status" value="1"/>
</dbReference>
<dbReference type="PANTHER" id="PTHR40707">
    <property type="entry name" value="POSSIBLE NUCLEASE OF RNASE H FOLD, RUVC/YQGF FAMILY"/>
    <property type="match status" value="1"/>
</dbReference>
<protein>
    <submittedName>
        <fullName evidence="2">DUF460 domain-containing protein</fullName>
    </submittedName>
</protein>
<accession>A0A9Y1BN90</accession>
<feature type="coiled-coil region" evidence="1">
    <location>
        <begin position="449"/>
        <end position="542"/>
    </location>
</feature>
<gene>
    <name evidence="2" type="ORF">K9W45_12705</name>
</gene>
<evidence type="ECO:0000313" key="2">
    <source>
        <dbReference type="EMBL" id="UJG42166.1"/>
    </source>
</evidence>
<dbReference type="Pfam" id="PF04312">
    <property type="entry name" value="DUF460"/>
    <property type="match status" value="1"/>
</dbReference>
<dbReference type="AlphaFoldDB" id="A0A9Y1BN90"/>
<dbReference type="Proteomes" id="UP001201020">
    <property type="component" value="Chromosome"/>
</dbReference>
<dbReference type="EMBL" id="CP084166">
    <property type="protein sequence ID" value="UJG42166.1"/>
    <property type="molecule type" value="Genomic_DNA"/>
</dbReference>
<keyword evidence="1" id="KW-0175">Coiled coil</keyword>
<sequence>MIDIAQEKIIVGADIVPQTSASKNPHYAVCVYDGIEEKIIDSFENINFHKLISIIQKTQAKFLATDNVYELVSSPSSLPFLCIQLSPNTKLVQITGSPLHGFTPLTKLMRKYGLDVKGKPSPVESAEACAILANKKIGYRVEPFEDETKIVVSRSRSKGAGGWSQGRYGRLYDTSVLQVANEVESVLKEHDVDYDRHITKSKYGAKKVVFDVYSSLNQVLSFIKNKKGELCQVKIFPVNKEHVEFIPLSQEVTLKSKLKRLIVGIDPGLTVGLSILDLRGKVLKTLSLRQASRGQVIRAITKLGKPTLICCDVYPYPSYVEKIAGNLNGKLFAPRSILTVAEKNRIARQLAIEQGIVIKDAHQRDSLAAAFSGYRKYREQFSKVDEKYLHEFDKNLRDEIKDLLVRGRSLNDSVNFIRKELEKEKKKEEPIITIEEIKDIKPEKVLEENKILKERIDWLEKQLEEEKSKNAEIFSENEELKREIDYLRDKLAQGKEKYIKGLYKEKIFLQKDSLINSLKEKNRALKEELDFYATKIDELKRIVWLRANENWVALKVIKKFTQEEIEKTNEIHGLRPGDIVYILNTTGGGGQTAELLISYKIKAIIGDIENLSYYAKTKFMKYQIPLIDREKVNPLRMDEIAIIEEKEIDNAIDMARKELEQKIIKEKESILENLVDEYRKERKRELGENI</sequence>